<accession>A0ABQ3CHA8</accession>
<proteinExistence type="predicted"/>
<name>A0ABQ3CHA8_9ACTN</name>
<reference evidence="2" key="1">
    <citation type="journal article" date="2019" name="Int. J. Syst. Evol. Microbiol.">
        <title>The Global Catalogue of Microorganisms (GCM) 10K type strain sequencing project: providing services to taxonomists for standard genome sequencing and annotation.</title>
        <authorList>
            <consortium name="The Broad Institute Genomics Platform"/>
            <consortium name="The Broad Institute Genome Sequencing Center for Infectious Disease"/>
            <person name="Wu L."/>
            <person name="Ma J."/>
        </authorList>
    </citation>
    <scope>NUCLEOTIDE SEQUENCE [LARGE SCALE GENOMIC DNA]</scope>
    <source>
        <strain evidence="2">JCM 4733</strain>
    </source>
</reference>
<organism evidence="1 2">
    <name type="scientific">Streptomyces canarius</name>
    <dbReference type="NCBI Taxonomy" id="285453"/>
    <lineage>
        <taxon>Bacteria</taxon>
        <taxon>Bacillati</taxon>
        <taxon>Actinomycetota</taxon>
        <taxon>Actinomycetes</taxon>
        <taxon>Kitasatosporales</taxon>
        <taxon>Streptomycetaceae</taxon>
        <taxon>Streptomyces</taxon>
    </lineage>
</organism>
<evidence type="ECO:0000313" key="2">
    <source>
        <dbReference type="Proteomes" id="UP000653644"/>
    </source>
</evidence>
<keyword evidence="2" id="KW-1185">Reference proteome</keyword>
<evidence type="ECO:0000313" key="1">
    <source>
        <dbReference type="EMBL" id="GHA07656.1"/>
    </source>
</evidence>
<comment type="caution">
    <text evidence="1">The sequence shown here is derived from an EMBL/GenBank/DDBJ whole genome shotgun (WGS) entry which is preliminary data.</text>
</comment>
<protein>
    <submittedName>
        <fullName evidence="1">Uncharacterized protein</fullName>
    </submittedName>
</protein>
<sequence>MVADGTVYRWTVRHKHADRDACREVLSLYRDGVPTRIVFRAGEVGSGRYVSDGYWYAGCVLDGRGNLLNLREPRVVRAVVDEVERRGLLAGRGEVDGWELFRPVVEVVDAVEGARAATAADVSRAAAATPGVRPGCPPGP</sequence>
<gene>
    <name evidence="1" type="ORF">GCM10010345_09960</name>
</gene>
<dbReference type="EMBL" id="BMVN01000003">
    <property type="protein sequence ID" value="GHA07656.1"/>
    <property type="molecule type" value="Genomic_DNA"/>
</dbReference>
<dbReference type="Proteomes" id="UP000653644">
    <property type="component" value="Unassembled WGS sequence"/>
</dbReference>